<keyword evidence="3" id="KW-1185">Reference proteome</keyword>
<evidence type="ECO:0000256" key="1">
    <source>
        <dbReference type="SAM" id="Phobius"/>
    </source>
</evidence>
<gene>
    <name evidence="2" type="ORF">niasHS_015602</name>
</gene>
<keyword evidence="1" id="KW-0472">Membrane</keyword>
<evidence type="ECO:0000313" key="3">
    <source>
        <dbReference type="Proteomes" id="UP001620645"/>
    </source>
</evidence>
<keyword evidence="1" id="KW-0812">Transmembrane</keyword>
<proteinExistence type="predicted"/>
<dbReference type="Proteomes" id="UP001620645">
    <property type="component" value="Unassembled WGS sequence"/>
</dbReference>
<feature type="transmembrane region" description="Helical" evidence="1">
    <location>
        <begin position="12"/>
        <end position="33"/>
    </location>
</feature>
<dbReference type="AlphaFoldDB" id="A0ABD2HVC4"/>
<evidence type="ECO:0000313" key="2">
    <source>
        <dbReference type="EMBL" id="KAL3070363.1"/>
    </source>
</evidence>
<keyword evidence="1" id="KW-1133">Transmembrane helix</keyword>
<protein>
    <recommendedName>
        <fullName evidence="4">Secreted protein</fullName>
    </recommendedName>
</protein>
<name>A0ABD2HVC4_HETSC</name>
<reference evidence="2 3" key="1">
    <citation type="submission" date="2024-10" db="EMBL/GenBank/DDBJ databases">
        <authorList>
            <person name="Kim D."/>
        </authorList>
    </citation>
    <scope>NUCLEOTIDE SEQUENCE [LARGE SCALE GENOMIC DNA]</scope>
    <source>
        <strain evidence="2">Taebaek</strain>
    </source>
</reference>
<evidence type="ECO:0008006" key="4">
    <source>
        <dbReference type="Google" id="ProtNLM"/>
    </source>
</evidence>
<accession>A0ABD2HVC4</accession>
<organism evidence="2 3">
    <name type="scientific">Heterodera schachtii</name>
    <name type="common">Sugarbeet cyst nematode worm</name>
    <name type="synonym">Tylenchus schachtii</name>
    <dbReference type="NCBI Taxonomy" id="97005"/>
    <lineage>
        <taxon>Eukaryota</taxon>
        <taxon>Metazoa</taxon>
        <taxon>Ecdysozoa</taxon>
        <taxon>Nematoda</taxon>
        <taxon>Chromadorea</taxon>
        <taxon>Rhabditida</taxon>
        <taxon>Tylenchina</taxon>
        <taxon>Tylenchomorpha</taxon>
        <taxon>Tylenchoidea</taxon>
        <taxon>Heteroderidae</taxon>
        <taxon>Heteroderinae</taxon>
        <taxon>Heterodera</taxon>
    </lineage>
</organism>
<dbReference type="EMBL" id="JBICCN010000410">
    <property type="protein sequence ID" value="KAL3070363.1"/>
    <property type="molecule type" value="Genomic_DNA"/>
</dbReference>
<comment type="caution">
    <text evidence="2">The sequence shown here is derived from an EMBL/GenBank/DDBJ whole genome shotgun (WGS) entry which is preliminary data.</text>
</comment>
<sequence>MGNILIVYADLWSLWMATVAFVHPMRVFPVMALQLAGGRHASPSAGRAKVVSAVNVKPPEWLDCRRSGDKQLFLTVQFCECQKILFFLFVYVCISWHSATYDQQR</sequence>